<feature type="compositionally biased region" description="Polar residues" evidence="1">
    <location>
        <begin position="93"/>
        <end position="105"/>
    </location>
</feature>
<name>A0ABR0KEF9_9EURO</name>
<feature type="region of interest" description="Disordered" evidence="1">
    <location>
        <begin position="232"/>
        <end position="327"/>
    </location>
</feature>
<accession>A0ABR0KEF9</accession>
<feature type="region of interest" description="Disordered" evidence="1">
    <location>
        <begin position="156"/>
        <end position="201"/>
    </location>
</feature>
<dbReference type="Proteomes" id="UP001345013">
    <property type="component" value="Unassembled WGS sequence"/>
</dbReference>
<feature type="compositionally biased region" description="Polar residues" evidence="1">
    <location>
        <begin position="17"/>
        <end position="29"/>
    </location>
</feature>
<reference evidence="2 3" key="1">
    <citation type="submission" date="2023-08" db="EMBL/GenBank/DDBJ databases">
        <title>Black Yeasts Isolated from many extreme environments.</title>
        <authorList>
            <person name="Coleine C."/>
            <person name="Stajich J.E."/>
            <person name="Selbmann L."/>
        </authorList>
    </citation>
    <scope>NUCLEOTIDE SEQUENCE [LARGE SCALE GENOMIC DNA]</scope>
    <source>
        <strain evidence="2 3">CCFEE 5885</strain>
    </source>
</reference>
<evidence type="ECO:0000313" key="3">
    <source>
        <dbReference type="Proteomes" id="UP001345013"/>
    </source>
</evidence>
<gene>
    <name evidence="2" type="ORF">LTR24_003767</name>
</gene>
<evidence type="ECO:0000313" key="2">
    <source>
        <dbReference type="EMBL" id="KAK5094162.1"/>
    </source>
</evidence>
<feature type="compositionally biased region" description="Basic and acidic residues" evidence="1">
    <location>
        <begin position="232"/>
        <end position="246"/>
    </location>
</feature>
<dbReference type="EMBL" id="JAVRRG010000036">
    <property type="protein sequence ID" value="KAK5094162.1"/>
    <property type="molecule type" value="Genomic_DNA"/>
</dbReference>
<organism evidence="2 3">
    <name type="scientific">Lithohypha guttulata</name>
    <dbReference type="NCBI Taxonomy" id="1690604"/>
    <lineage>
        <taxon>Eukaryota</taxon>
        <taxon>Fungi</taxon>
        <taxon>Dikarya</taxon>
        <taxon>Ascomycota</taxon>
        <taxon>Pezizomycotina</taxon>
        <taxon>Eurotiomycetes</taxon>
        <taxon>Chaetothyriomycetidae</taxon>
        <taxon>Chaetothyriales</taxon>
        <taxon>Trichomeriaceae</taxon>
        <taxon>Lithohypha</taxon>
    </lineage>
</organism>
<feature type="compositionally biased region" description="Basic and acidic residues" evidence="1">
    <location>
        <begin position="119"/>
        <end position="139"/>
    </location>
</feature>
<keyword evidence="3" id="KW-1185">Reference proteome</keyword>
<feature type="region of interest" description="Disordered" evidence="1">
    <location>
        <begin position="1"/>
        <end position="143"/>
    </location>
</feature>
<feature type="compositionally biased region" description="Polar residues" evidence="1">
    <location>
        <begin position="46"/>
        <end position="61"/>
    </location>
</feature>
<comment type="caution">
    <text evidence="2">The sequence shown here is derived from an EMBL/GenBank/DDBJ whole genome shotgun (WGS) entry which is preliminary data.</text>
</comment>
<evidence type="ECO:0000256" key="1">
    <source>
        <dbReference type="SAM" id="MobiDB-lite"/>
    </source>
</evidence>
<sequence>MAGQSTTANERPKPPTKSWSSASVNSRNLIKSYDKSPIASPPETPPTLSRNNSSASVRSTQSEPAPPPQPQPRHASEPSLETGDFNELRSRKTSAPSLASAQTNASRKKPSGFKSLFSRHKEKDPLEELKKKNEEDRRIISGKRAAAARTKLLTDPSYREFQQKHKKPNVKTAGFKNDDKTHSVSAEQEMRYPHSGTPALKAGLKPGLFRIESHDAPDDEVDPFEARKREWNETKGHMVDIPEMRSRQASPMASPWASPMASREPSPNRAGAARLPMGSRGNSWAGGYQRDERTGRWTKKPSPGVTPPSLTPQRLAPRNGQGQVNPDSLAARLAERLNTAG</sequence>
<protein>
    <submittedName>
        <fullName evidence="2">Uncharacterized protein</fullName>
    </submittedName>
</protein>
<feature type="compositionally biased region" description="Basic and acidic residues" evidence="1">
    <location>
        <begin position="176"/>
        <end position="192"/>
    </location>
</feature>
<proteinExistence type="predicted"/>